<evidence type="ECO:0000313" key="20">
    <source>
        <dbReference type="Proteomes" id="UP000670475"/>
    </source>
</evidence>
<evidence type="ECO:0000256" key="13">
    <source>
        <dbReference type="ARBA" id="ARBA00023014"/>
    </source>
</evidence>
<evidence type="ECO:0000256" key="10">
    <source>
        <dbReference type="ARBA" id="ARBA00022962"/>
    </source>
</evidence>
<dbReference type="GO" id="GO:0046872">
    <property type="term" value="F:metal ion binding"/>
    <property type="evidence" value="ECO:0007669"/>
    <property type="project" value="UniProtKB-KW"/>
</dbReference>
<keyword evidence="6" id="KW-0285">Flavoprotein</keyword>
<dbReference type="Pfam" id="PF01493">
    <property type="entry name" value="GXGXG"/>
    <property type="match status" value="1"/>
</dbReference>
<feature type="domain" description="Glutamine amidotransferase type-2" evidence="18">
    <location>
        <begin position="28"/>
        <end position="412"/>
    </location>
</feature>
<dbReference type="Pfam" id="PF00310">
    <property type="entry name" value="GATase_2"/>
    <property type="match status" value="1"/>
</dbReference>
<evidence type="ECO:0000256" key="15">
    <source>
        <dbReference type="ARBA" id="ARBA00023291"/>
    </source>
</evidence>
<dbReference type="InterPro" id="IPR036485">
    <property type="entry name" value="Glu_synth_asu_C_sf"/>
</dbReference>
<evidence type="ECO:0000256" key="1">
    <source>
        <dbReference type="ARBA" id="ARBA00001917"/>
    </source>
</evidence>
<feature type="region of interest" description="Disordered" evidence="17">
    <location>
        <begin position="1"/>
        <end position="22"/>
    </location>
</feature>
<dbReference type="CDD" id="cd00982">
    <property type="entry name" value="gltB_C"/>
    <property type="match status" value="1"/>
</dbReference>
<keyword evidence="11 19" id="KW-0560">Oxidoreductase</keyword>
<proteinExistence type="inferred from homology"/>
<comment type="cofactor">
    <cofactor evidence="2">
        <name>[3Fe-4S] cluster</name>
        <dbReference type="ChEBI" id="CHEBI:21137"/>
    </cofactor>
</comment>
<evidence type="ECO:0000256" key="9">
    <source>
        <dbReference type="ARBA" id="ARBA00022827"/>
    </source>
</evidence>
<evidence type="ECO:0000256" key="11">
    <source>
        <dbReference type="ARBA" id="ARBA00023002"/>
    </source>
</evidence>
<name>A0A940MB74_9ACTN</name>
<keyword evidence="7" id="KW-0288">FMN</keyword>
<comment type="cofactor">
    <cofactor evidence="3">
        <name>FAD</name>
        <dbReference type="ChEBI" id="CHEBI:57692"/>
    </cofactor>
</comment>
<dbReference type="PANTHER" id="PTHR11938:SF133">
    <property type="entry name" value="GLUTAMATE SYNTHASE (NADH)"/>
    <property type="match status" value="1"/>
</dbReference>
<evidence type="ECO:0000256" key="4">
    <source>
        <dbReference type="ARBA" id="ARBA00009716"/>
    </source>
</evidence>
<keyword evidence="14" id="KW-0314">Glutamate biosynthesis</keyword>
<dbReference type="InterPro" id="IPR006982">
    <property type="entry name" value="Glu_synth_centr_N"/>
</dbReference>
<evidence type="ECO:0000256" key="17">
    <source>
        <dbReference type="SAM" id="MobiDB-lite"/>
    </source>
</evidence>
<dbReference type="PANTHER" id="PTHR11938">
    <property type="entry name" value="FAD NADPH DEHYDROGENASE/OXIDOREDUCTASE"/>
    <property type="match status" value="1"/>
</dbReference>
<dbReference type="EMBL" id="JAGIQL010000083">
    <property type="protein sequence ID" value="MBP0459719.1"/>
    <property type="molecule type" value="Genomic_DNA"/>
</dbReference>
<dbReference type="SUPFAM" id="SSF69336">
    <property type="entry name" value="Alpha subunit of glutamate synthase, C-terminal domain"/>
    <property type="match status" value="1"/>
</dbReference>
<dbReference type="FunFam" id="2.160.20.60:FF:000001">
    <property type="entry name" value="Glutamate synthase, large subunit"/>
    <property type="match status" value="1"/>
</dbReference>
<sequence length="1519" mass="163120">MRSHAWSPMDGRPAPQGMYDPRDEHDACGVGFVATLTGDASHALVEQALTVLRNLEHRGATGSEPDSGDGAGILLQVPDAFFREATGFTLPAAGEYAVGTAFLPAEEVDEGVCAIEAIAAEEGLTVLGWREVPVRPRILGLTARATVPIFRQLFVTDHRSSGIALDRKAFVLRKRAEREAGVYFPSLSSRTVVYKGMLTTEQLEPFFADLSDPSFATAIALVHSRFSTNTFPSWPLAHPYRFVAHNGEINTVQGNRNWMKARESQLASGLFGDGALDRIFPINTPGASDSATFDEVLELLHLGGRSLPHSVLMMVPEAWENNDAMDPARRAFYQYHSTMMEPWDGPAVVSFTDGTQVGAVLDRNGLRPGRYWVTDDGLVVLASEVGVLDIDPGKVVRKGRLMPGRMFLVDTAEHRIIEDDEIKATLAAEHPYQEWLEAGEIELSDLPEREHIVHTHASVTRRQQTFGYTEEELRILLAPMARTAAEPIGSMGTDSPIAALSARPRLLFDYFTQLFAQVTNPPLDAIREELVTSLLSSLGPQGNLLEPTAASCRSVTLPFPVIDNDELAKLIHINADGDMPGMTAATLSGLYRVAGGGEALAARIDEICAEADAAIDGGARIIVLSDRHSDAEQAPIPSLLLTAAVHHHLIRTKQRTQVGLLVEAGDVREVHHIALLIGYGAAAVNPYLAMESVEDLVRAGTFIQGLEPEQAIRNLIRALGKGVLKVMSKMGISTVASYRGAQVFEAVGLDQGFVDRYFNGTATKIGGAGLDIVAQEVAARHAKGYPASGISASHRKLEIGGEYQWRREGEPHLFDPETVFRLQHATRSGRYDIFKKYTDRVNEQSERLMTLRGLFNFASGREPIPVDEVEPASEIVKRFSTGAMSYGSISREAHETLAIAMNRLGGKSNTGEGGEDTDRLHDPARRSAIKQVASGRFGVTSEYLVNADDIQIKMAQGAKPGEGGQLPGHKVYPWVANTRHSTPGVGLISPPPHHDIYSIEDLAQLIHDLKNANPVARIHVKLVSEVGVGTVAAGVSKAHADVVLISGHDGGTGASPLTSLKHAGGPWELGLAETQQTLLLNGLRDRIVVQTDGQLKTGRDVVIAALLGAEEFGFATAPLVVSGCVMMRVCHLDTCPVGIATQNPVLRERFSGKAEYVVRFFEYIAQEVRELLAELGFRTLEEAVGRAELLDTEQAVGHWKAQGLDLAPLFHVPVLGRGAVRHRTVAQDHGLDKALDNELIRLAADALGAESAEAAQPVRAQIGIRNINRTVGTMLGHEVTKRFGGAGLPDDTIDITFTGSAGQSFGAFLPSGITLRLEGDANDYVGKGLSGGRVVVRPDRGADHLAEYSTIAGNTIAYGATGGELFLRGRSGERTCVRNSGATVVTEGVGDHGCEYMTGGHAVVLGPTGRNFAAGMSGGTAYVIDLDPDDVNAGNLAAVGPLDDGDKLWVHDVVRRHHEETGSTVAAKLLAEWDTAADRFSKIIPAAYKAVLAAKDAAELAGLSETETTEKMMEAATHG</sequence>
<dbReference type="NCBIfam" id="NF008730">
    <property type="entry name" value="PRK11750.1"/>
    <property type="match status" value="1"/>
</dbReference>
<dbReference type="Pfam" id="PF04898">
    <property type="entry name" value="Glu_syn_central"/>
    <property type="match status" value="1"/>
</dbReference>
<dbReference type="Pfam" id="PF01645">
    <property type="entry name" value="Glu_synthase"/>
    <property type="match status" value="1"/>
</dbReference>
<dbReference type="FunFam" id="3.60.20.10:FF:000001">
    <property type="entry name" value="Glutamate synthase, large subunit"/>
    <property type="match status" value="1"/>
</dbReference>
<dbReference type="SUPFAM" id="SSF51395">
    <property type="entry name" value="FMN-linked oxidoreductases"/>
    <property type="match status" value="1"/>
</dbReference>
<accession>A0A940MB74</accession>
<dbReference type="GO" id="GO:0004355">
    <property type="term" value="F:glutamate synthase (NADPH) activity"/>
    <property type="evidence" value="ECO:0007669"/>
    <property type="project" value="UniProtKB-EC"/>
</dbReference>
<dbReference type="Proteomes" id="UP000670475">
    <property type="component" value="Unassembled WGS sequence"/>
</dbReference>
<keyword evidence="15" id="KW-0003">3Fe-4S</keyword>
<gene>
    <name evidence="19" type="primary">gltB</name>
    <name evidence="19" type="ORF">JFN87_19790</name>
</gene>
<reference evidence="19" key="1">
    <citation type="submission" date="2021-03" db="EMBL/GenBank/DDBJ databases">
        <title>Whole genome sequence of Streptomyces bomunensis MMS17-BM035.</title>
        <authorList>
            <person name="Lee J.H."/>
        </authorList>
    </citation>
    <scope>NUCLEOTIDE SEQUENCE</scope>
    <source>
        <strain evidence="19">MMS17-BM035</strain>
    </source>
</reference>
<dbReference type="CDD" id="cd00713">
    <property type="entry name" value="GltS"/>
    <property type="match status" value="1"/>
</dbReference>
<evidence type="ECO:0000256" key="2">
    <source>
        <dbReference type="ARBA" id="ARBA00001927"/>
    </source>
</evidence>
<keyword evidence="20" id="KW-1185">Reference proteome</keyword>
<dbReference type="InterPro" id="IPR002489">
    <property type="entry name" value="Glu_synth_asu_C"/>
</dbReference>
<dbReference type="FunFam" id="3.20.20.70:FF:000053">
    <property type="entry name" value="Glutamate synthase large subunit"/>
    <property type="match status" value="1"/>
</dbReference>
<dbReference type="RefSeq" id="WP_209341785.1">
    <property type="nucleotide sequence ID" value="NZ_JAGIQL010000083.1"/>
</dbReference>
<dbReference type="GO" id="GO:0019676">
    <property type="term" value="P:ammonia assimilation cycle"/>
    <property type="evidence" value="ECO:0007669"/>
    <property type="project" value="TreeGrafter"/>
</dbReference>
<dbReference type="InterPro" id="IPR029055">
    <property type="entry name" value="Ntn_hydrolases_N"/>
</dbReference>
<comment type="pathway">
    <text evidence="16">Amino-acid biosynthesis.</text>
</comment>
<dbReference type="InterPro" id="IPR050711">
    <property type="entry name" value="ET-N_metabolism_enzyme"/>
</dbReference>
<evidence type="ECO:0000256" key="12">
    <source>
        <dbReference type="ARBA" id="ARBA00023004"/>
    </source>
</evidence>
<evidence type="ECO:0000256" key="5">
    <source>
        <dbReference type="ARBA" id="ARBA00022605"/>
    </source>
</evidence>
<evidence type="ECO:0000256" key="6">
    <source>
        <dbReference type="ARBA" id="ARBA00022630"/>
    </source>
</evidence>
<keyword evidence="9" id="KW-0274">FAD</keyword>
<keyword evidence="12" id="KW-0408">Iron</keyword>
<dbReference type="EC" id="1.4.1.13" evidence="19"/>
<evidence type="ECO:0000256" key="16">
    <source>
        <dbReference type="ARBA" id="ARBA00029440"/>
    </source>
</evidence>
<dbReference type="InterPro" id="IPR017932">
    <property type="entry name" value="GATase_2_dom"/>
</dbReference>
<dbReference type="InterPro" id="IPR013785">
    <property type="entry name" value="Aldolase_TIM"/>
</dbReference>
<dbReference type="PROSITE" id="PS51278">
    <property type="entry name" value="GATASE_TYPE_2"/>
    <property type="match status" value="1"/>
</dbReference>
<keyword evidence="10" id="KW-0315">Glutamine amidotransferase</keyword>
<dbReference type="InterPro" id="IPR002932">
    <property type="entry name" value="Glu_synthdom"/>
</dbReference>
<protein>
    <submittedName>
        <fullName evidence="19">Glutamate synthase large subunit</fullName>
        <ecNumber evidence="19">1.4.1.13</ecNumber>
    </submittedName>
</protein>
<keyword evidence="5" id="KW-0028">Amino-acid biosynthesis</keyword>
<organism evidence="19 20">
    <name type="scientific">Streptomyces montanisoli</name>
    <dbReference type="NCBI Taxonomy" id="2798581"/>
    <lineage>
        <taxon>Bacteria</taxon>
        <taxon>Bacillati</taxon>
        <taxon>Actinomycetota</taxon>
        <taxon>Actinomycetes</taxon>
        <taxon>Kitasatosporales</taxon>
        <taxon>Streptomycetaceae</taxon>
        <taxon>Streptomyces</taxon>
    </lineage>
</organism>
<evidence type="ECO:0000313" key="19">
    <source>
        <dbReference type="EMBL" id="MBP0459719.1"/>
    </source>
</evidence>
<dbReference type="Gene3D" id="3.20.20.70">
    <property type="entry name" value="Aldolase class I"/>
    <property type="match status" value="2"/>
</dbReference>
<evidence type="ECO:0000259" key="18">
    <source>
        <dbReference type="PROSITE" id="PS51278"/>
    </source>
</evidence>
<keyword evidence="8" id="KW-0479">Metal-binding</keyword>
<comment type="caution">
    <text evidence="19">The sequence shown here is derived from an EMBL/GenBank/DDBJ whole genome shotgun (WGS) entry which is preliminary data.</text>
</comment>
<evidence type="ECO:0000256" key="3">
    <source>
        <dbReference type="ARBA" id="ARBA00001974"/>
    </source>
</evidence>
<dbReference type="Gene3D" id="3.60.20.10">
    <property type="entry name" value="Glutamine Phosphoribosylpyrophosphate, subunit 1, domain 1"/>
    <property type="match status" value="1"/>
</dbReference>
<dbReference type="FunFam" id="3.20.20.70:FF:000031">
    <property type="entry name" value="Glutamate synthase 1 [NADH]"/>
    <property type="match status" value="1"/>
</dbReference>
<dbReference type="SUPFAM" id="SSF56235">
    <property type="entry name" value="N-terminal nucleophile aminohydrolases (Ntn hydrolases)"/>
    <property type="match status" value="1"/>
</dbReference>
<evidence type="ECO:0000256" key="7">
    <source>
        <dbReference type="ARBA" id="ARBA00022643"/>
    </source>
</evidence>
<keyword evidence="13" id="KW-0411">Iron-sulfur</keyword>
<comment type="cofactor">
    <cofactor evidence="1">
        <name>FMN</name>
        <dbReference type="ChEBI" id="CHEBI:58210"/>
    </cofactor>
</comment>
<dbReference type="GO" id="GO:0006537">
    <property type="term" value="P:glutamate biosynthetic process"/>
    <property type="evidence" value="ECO:0007669"/>
    <property type="project" value="UniProtKB-KW"/>
</dbReference>
<dbReference type="CDD" id="cd02808">
    <property type="entry name" value="GltS_FMN"/>
    <property type="match status" value="1"/>
</dbReference>
<evidence type="ECO:0000256" key="8">
    <source>
        <dbReference type="ARBA" id="ARBA00022723"/>
    </source>
</evidence>
<evidence type="ECO:0000256" key="14">
    <source>
        <dbReference type="ARBA" id="ARBA00023164"/>
    </source>
</evidence>
<dbReference type="GO" id="GO:0051538">
    <property type="term" value="F:3 iron, 4 sulfur cluster binding"/>
    <property type="evidence" value="ECO:0007669"/>
    <property type="project" value="UniProtKB-KW"/>
</dbReference>
<comment type="similarity">
    <text evidence="4">Belongs to the glutamate synthase family.</text>
</comment>
<dbReference type="Gene3D" id="2.160.20.60">
    <property type="entry name" value="Glutamate synthase, alpha subunit, C-terminal domain"/>
    <property type="match status" value="1"/>
</dbReference>